<dbReference type="NCBIfam" id="TIGR01444">
    <property type="entry name" value="fkbM_fam"/>
    <property type="match status" value="1"/>
</dbReference>
<name>A0A814TNC9_ADIRI</name>
<dbReference type="Proteomes" id="UP000663852">
    <property type="component" value="Unassembled WGS sequence"/>
</dbReference>
<evidence type="ECO:0000313" key="4">
    <source>
        <dbReference type="Proteomes" id="UP000663828"/>
    </source>
</evidence>
<dbReference type="InterPro" id="IPR052514">
    <property type="entry name" value="SAM-dependent_MTase"/>
</dbReference>
<reference evidence="2" key="1">
    <citation type="submission" date="2021-02" db="EMBL/GenBank/DDBJ databases">
        <authorList>
            <person name="Nowell W R."/>
        </authorList>
    </citation>
    <scope>NUCLEOTIDE SEQUENCE</scope>
</reference>
<dbReference type="EMBL" id="CAJNOJ010000127">
    <property type="protein sequence ID" value="CAF1164661.1"/>
    <property type="molecule type" value="Genomic_DNA"/>
</dbReference>
<evidence type="ECO:0000313" key="3">
    <source>
        <dbReference type="EMBL" id="CAF1228273.1"/>
    </source>
</evidence>
<proteinExistence type="predicted"/>
<gene>
    <name evidence="2" type="ORF">EDS130_LOCUS23341</name>
    <name evidence="3" type="ORF">XAT740_LOCUS25082</name>
</gene>
<evidence type="ECO:0000313" key="5">
    <source>
        <dbReference type="Proteomes" id="UP000663852"/>
    </source>
</evidence>
<dbReference type="Proteomes" id="UP000663828">
    <property type="component" value="Unassembled WGS sequence"/>
</dbReference>
<dbReference type="Gene3D" id="3.40.50.150">
    <property type="entry name" value="Vaccinia Virus protein VP39"/>
    <property type="match status" value="1"/>
</dbReference>
<dbReference type="Pfam" id="PF05050">
    <property type="entry name" value="Methyltransf_21"/>
    <property type="match status" value="1"/>
</dbReference>
<dbReference type="SUPFAM" id="SSF53335">
    <property type="entry name" value="S-adenosyl-L-methionine-dependent methyltransferases"/>
    <property type="match status" value="1"/>
</dbReference>
<evidence type="ECO:0000259" key="1">
    <source>
        <dbReference type="Pfam" id="PF05050"/>
    </source>
</evidence>
<sequence length="291" mass="33718">MNKPGTFPRREMIQMMPSSHVNMVNLNIPIAENFTCVKTNQLFNGIRTTVCVHNSTDFLSSLFLNNQIYESNHLNKLFRIMWRYPDIALIDVGANFGVYTMFAAAMNRSVIAIECFSPNYNRIIRASQLENVQDKIILIGNAIYSTSGEYLRLSRSPENIGSQSIQGNANTNQSTNNSYIVKTIRFDDILPVIKQTSHRTFLLKVDIEGYEYYLFESGRQVFDYIDIPVIHMEWYQLAHKREFETYVVEFLTQRGYIPTEDTCKVLNTTNILKGWPIDVFWIKVNRLTLCS</sequence>
<dbReference type="PANTHER" id="PTHR34203:SF15">
    <property type="entry name" value="SLL1173 PROTEIN"/>
    <property type="match status" value="1"/>
</dbReference>
<protein>
    <recommendedName>
        <fullName evidence="1">Methyltransferase FkbM domain-containing protein</fullName>
    </recommendedName>
</protein>
<evidence type="ECO:0000313" key="2">
    <source>
        <dbReference type="EMBL" id="CAF1164661.1"/>
    </source>
</evidence>
<dbReference type="InterPro" id="IPR029063">
    <property type="entry name" value="SAM-dependent_MTases_sf"/>
</dbReference>
<dbReference type="OrthoDB" id="430136at2759"/>
<dbReference type="AlphaFoldDB" id="A0A814TNC9"/>
<dbReference type="EMBL" id="CAJNOR010001970">
    <property type="protein sequence ID" value="CAF1228273.1"/>
    <property type="molecule type" value="Genomic_DNA"/>
</dbReference>
<comment type="caution">
    <text evidence="2">The sequence shown here is derived from an EMBL/GenBank/DDBJ whole genome shotgun (WGS) entry which is preliminary data.</text>
</comment>
<feature type="domain" description="Methyltransferase FkbM" evidence="1">
    <location>
        <begin position="91"/>
        <end position="257"/>
    </location>
</feature>
<dbReference type="InterPro" id="IPR006342">
    <property type="entry name" value="FkbM_mtfrase"/>
</dbReference>
<keyword evidence="4" id="KW-1185">Reference proteome</keyword>
<accession>A0A814TNC9</accession>
<organism evidence="2 5">
    <name type="scientific">Adineta ricciae</name>
    <name type="common">Rotifer</name>
    <dbReference type="NCBI Taxonomy" id="249248"/>
    <lineage>
        <taxon>Eukaryota</taxon>
        <taxon>Metazoa</taxon>
        <taxon>Spiralia</taxon>
        <taxon>Gnathifera</taxon>
        <taxon>Rotifera</taxon>
        <taxon>Eurotatoria</taxon>
        <taxon>Bdelloidea</taxon>
        <taxon>Adinetida</taxon>
        <taxon>Adinetidae</taxon>
        <taxon>Adineta</taxon>
    </lineage>
</organism>
<dbReference type="PANTHER" id="PTHR34203">
    <property type="entry name" value="METHYLTRANSFERASE, FKBM FAMILY PROTEIN"/>
    <property type="match status" value="1"/>
</dbReference>